<keyword evidence="2" id="KW-0732">Signal</keyword>
<evidence type="ECO:0000256" key="2">
    <source>
        <dbReference type="SAM" id="SignalP"/>
    </source>
</evidence>
<feature type="domain" description="DUF7939" evidence="3">
    <location>
        <begin position="445"/>
        <end position="521"/>
    </location>
</feature>
<reference evidence="4 5" key="1">
    <citation type="submission" date="2019-05" db="EMBL/GenBank/DDBJ databases">
        <title>Pseudomonas sp. SC006 isolated from lettuce that can produce HBGAs.</title>
        <authorList>
            <person name="Wang D."/>
            <person name="Liao N."/>
            <person name="Liu D."/>
            <person name="Zhang Z."/>
            <person name="Zou S."/>
        </authorList>
    </citation>
    <scope>NUCLEOTIDE SEQUENCE [LARGE SCALE GENOMIC DNA]</scope>
    <source>
        <strain evidence="4 5">SC006</strain>
    </source>
</reference>
<dbReference type="EMBL" id="VAUO01000009">
    <property type="protein sequence ID" value="TLP56739.1"/>
    <property type="molecule type" value="Genomic_DNA"/>
</dbReference>
<evidence type="ECO:0000256" key="1">
    <source>
        <dbReference type="SAM" id="Phobius"/>
    </source>
</evidence>
<keyword evidence="5" id="KW-1185">Reference proteome</keyword>
<accession>A0A5R8YTD7</accession>
<gene>
    <name evidence="4" type="ORF">FEM01_18745</name>
</gene>
<keyword evidence="1" id="KW-0472">Membrane</keyword>
<dbReference type="OrthoDB" id="5293418at2"/>
<name>A0A5R8YTD7_9PSED</name>
<dbReference type="Pfam" id="PF25607">
    <property type="entry name" value="DUF7939"/>
    <property type="match status" value="1"/>
</dbReference>
<dbReference type="PANTHER" id="PTHR40940:SF1">
    <property type="entry name" value="PROTEIN BATD"/>
    <property type="match status" value="1"/>
</dbReference>
<dbReference type="PANTHER" id="PTHR40940">
    <property type="entry name" value="PROTEIN BATD-RELATED"/>
    <property type="match status" value="1"/>
</dbReference>
<feature type="chain" id="PRO_5024384206" evidence="2">
    <location>
        <begin position="20"/>
        <end position="541"/>
    </location>
</feature>
<dbReference type="RefSeq" id="WP_138220969.1">
    <property type="nucleotide sequence ID" value="NZ_VAUO01000009.1"/>
</dbReference>
<evidence type="ECO:0000313" key="4">
    <source>
        <dbReference type="EMBL" id="TLP56739.1"/>
    </source>
</evidence>
<keyword evidence="1" id="KW-0812">Transmembrane</keyword>
<keyword evidence="1" id="KW-1133">Transmembrane helix</keyword>
<protein>
    <submittedName>
        <fullName evidence="4">Protein BatD</fullName>
    </submittedName>
</protein>
<proteinExistence type="predicted"/>
<dbReference type="InterPro" id="IPR057699">
    <property type="entry name" value="DUF7939"/>
</dbReference>
<feature type="signal peptide" evidence="2">
    <location>
        <begin position="1"/>
        <end position="19"/>
    </location>
</feature>
<dbReference type="InterPro" id="IPR025738">
    <property type="entry name" value="BatD"/>
</dbReference>
<sequence length="541" mass="59501">MSRLGALLLGLLWSLAALADPTLQASVDRTRLEAGETLELTLESQDVTQFGKPDLRALDSDFEVRGTRQLNSLHSLDGETRASTRWIITLLPRRSGSLRIPELQLGQARSQAIELQVQQADSQRPDIASQVFIETTLDSTEVYVQAQAVLTVRIYHSVALYDDSSLTPLQLDNAKVDPLGESRTYEKDINGVRHGVIETRYAIYPQQSGALEIPPLTFTATAADNGEQPAGTPRVGRQVQVSSQPLQLTVKPIPASYPKNRPWLPARSLTLEERWNPDPASQPTQIGDSLTRNVTLRAEGLSSTQLPPLPATEAVGLRRYPDQPLLRNEISERGMLGNREEREALVPTHSGELSLPALEVSWWNTLEDHLEQSSLPARTLNVQDNPALSADTPVSDGSTRQHPLWPWQLATLLFALTSVLGFALWWRARSQPAVLRAAQSGPSPRTLLDDLKRACQANDPQATRQALDAWARQQPETLAEMAARFVPLSDALDGLNGALYSETGQYWQGDELWRAIGAIPPAEQVKAPSGESGNLPPLYPK</sequence>
<dbReference type="AlphaFoldDB" id="A0A5R8YTD7"/>
<comment type="caution">
    <text evidence="4">The sequence shown here is derived from an EMBL/GenBank/DDBJ whole genome shotgun (WGS) entry which is preliminary data.</text>
</comment>
<evidence type="ECO:0000313" key="5">
    <source>
        <dbReference type="Proteomes" id="UP000309819"/>
    </source>
</evidence>
<organism evidence="4 5">
    <name type="scientific">Pseudomonas mosselii</name>
    <dbReference type="NCBI Taxonomy" id="78327"/>
    <lineage>
        <taxon>Bacteria</taxon>
        <taxon>Pseudomonadati</taxon>
        <taxon>Pseudomonadota</taxon>
        <taxon>Gammaproteobacteria</taxon>
        <taxon>Pseudomonadales</taxon>
        <taxon>Pseudomonadaceae</taxon>
        <taxon>Pseudomonas</taxon>
    </lineage>
</organism>
<dbReference type="Proteomes" id="UP000309819">
    <property type="component" value="Unassembled WGS sequence"/>
</dbReference>
<feature type="transmembrane region" description="Helical" evidence="1">
    <location>
        <begin position="405"/>
        <end position="426"/>
    </location>
</feature>
<dbReference type="Pfam" id="PF13584">
    <property type="entry name" value="BatD"/>
    <property type="match status" value="2"/>
</dbReference>
<evidence type="ECO:0000259" key="3">
    <source>
        <dbReference type="Pfam" id="PF25607"/>
    </source>
</evidence>